<feature type="region of interest" description="Disordered" evidence="1">
    <location>
        <begin position="428"/>
        <end position="454"/>
    </location>
</feature>
<dbReference type="AlphaFoldDB" id="A0A1R3KVI4"/>
<feature type="compositionally biased region" description="Basic and acidic residues" evidence="1">
    <location>
        <begin position="513"/>
        <end position="528"/>
    </location>
</feature>
<gene>
    <name evidence="4" type="ORF">COLO4_04030</name>
</gene>
<dbReference type="SMART" id="SM00545">
    <property type="entry name" value="JmjN"/>
    <property type="match status" value="1"/>
</dbReference>
<dbReference type="GO" id="GO:0006355">
    <property type="term" value="P:regulation of DNA-templated transcription"/>
    <property type="evidence" value="ECO:0007669"/>
    <property type="project" value="UniProtKB-ARBA"/>
</dbReference>
<sequence>MGAENRKSGTENVSSARLSAPPGFGSLSSFFLKKIEALKQATELQCPADAVRGLEDVPAFHPSEEEFSDILKYIESIRLKAESYGVCRIIPPASWQPPCLVKEKHMWECSKFVTQCQQFNKFSAQSAECKTAEFYGSPSKRSLGISSKKGVSSGCLMNHDEVGCSDMEYNVSKPGPEFTLKNFKRYADDFRRQYFSSKHKHESNHINSKQEEPSVERIEGEYRHIVENSTQELEAENLPVYRCIQHPREFVLVFPGAYLSAFDCGFNVAEAVNFAPLDWLPHGLNAVALYQAQGQKTSISFDKLLIQAAREAVRAQWELSLLKKKTNDNLRWKAACGKNGIFVKTLKIFLYRYNISELNILVEAVEGTLPAMYRWAKEDLNMALHKSLPKKNSSTEDKAQKEHMFKDAGTSYDHGWTTASSIKAEMKARLQRSQYQNAPKSEEKTVSVPAIPSLTQDDTSSLLREMMPEASSSSTSLSSSSESEEFADICLNGGKGDILSTSTSRPSPRHARKEVILSELLKKFPRERGKSKHSRSMSKELPMNHPSSKKRKKK</sequence>
<organism evidence="4 5">
    <name type="scientific">Corchorus olitorius</name>
    <dbReference type="NCBI Taxonomy" id="93759"/>
    <lineage>
        <taxon>Eukaryota</taxon>
        <taxon>Viridiplantae</taxon>
        <taxon>Streptophyta</taxon>
        <taxon>Embryophyta</taxon>
        <taxon>Tracheophyta</taxon>
        <taxon>Spermatophyta</taxon>
        <taxon>Magnoliopsida</taxon>
        <taxon>eudicotyledons</taxon>
        <taxon>Gunneridae</taxon>
        <taxon>Pentapetalae</taxon>
        <taxon>rosids</taxon>
        <taxon>malvids</taxon>
        <taxon>Malvales</taxon>
        <taxon>Malvaceae</taxon>
        <taxon>Grewioideae</taxon>
        <taxon>Apeibeae</taxon>
        <taxon>Corchorus</taxon>
    </lineage>
</organism>
<accession>A0A1R3KVI4</accession>
<evidence type="ECO:0000313" key="4">
    <source>
        <dbReference type="EMBL" id="OMP11103.1"/>
    </source>
</evidence>
<dbReference type="GO" id="GO:0005634">
    <property type="term" value="C:nucleus"/>
    <property type="evidence" value="ECO:0007669"/>
    <property type="project" value="TreeGrafter"/>
</dbReference>
<evidence type="ECO:0008006" key="6">
    <source>
        <dbReference type="Google" id="ProtNLM"/>
    </source>
</evidence>
<dbReference type="Gene3D" id="2.60.120.650">
    <property type="entry name" value="Cupin"/>
    <property type="match status" value="2"/>
</dbReference>
<dbReference type="GO" id="GO:0034647">
    <property type="term" value="F:histone H3K4me/H3K4me2/H3K4me3 demethylase activity"/>
    <property type="evidence" value="ECO:0007669"/>
    <property type="project" value="TreeGrafter"/>
</dbReference>
<dbReference type="PROSITE" id="PS51183">
    <property type="entry name" value="JMJN"/>
    <property type="match status" value="1"/>
</dbReference>
<comment type="caution">
    <text evidence="4">The sequence shown here is derived from an EMBL/GenBank/DDBJ whole genome shotgun (WGS) entry which is preliminary data.</text>
</comment>
<dbReference type="Proteomes" id="UP000187203">
    <property type="component" value="Unassembled WGS sequence"/>
</dbReference>
<feature type="domain" description="JmjC" evidence="3">
    <location>
        <begin position="111"/>
        <end position="291"/>
    </location>
</feature>
<protein>
    <recommendedName>
        <fullName evidence="6">JmjN domain-containing protein</fullName>
    </recommendedName>
</protein>
<dbReference type="OrthoDB" id="1678912at2759"/>
<dbReference type="InterPro" id="IPR003349">
    <property type="entry name" value="JmjN"/>
</dbReference>
<dbReference type="PROSITE" id="PS51184">
    <property type="entry name" value="JMJC"/>
    <property type="match status" value="1"/>
</dbReference>
<evidence type="ECO:0000313" key="5">
    <source>
        <dbReference type="Proteomes" id="UP000187203"/>
    </source>
</evidence>
<dbReference type="STRING" id="93759.A0A1R3KVI4"/>
<dbReference type="SUPFAM" id="SSF51197">
    <property type="entry name" value="Clavaminate synthase-like"/>
    <property type="match status" value="1"/>
</dbReference>
<dbReference type="EMBL" id="AWUE01010922">
    <property type="protein sequence ID" value="OMP11103.1"/>
    <property type="molecule type" value="Genomic_DNA"/>
</dbReference>
<dbReference type="PANTHER" id="PTHR10694:SF126">
    <property type="entry name" value="INACTIVE LYSINE-SPECIFIC DEMETHYLASE JMJ19 ISOFORM X1-RELATED"/>
    <property type="match status" value="1"/>
</dbReference>
<proteinExistence type="predicted"/>
<dbReference type="Pfam" id="PF02373">
    <property type="entry name" value="JmjC"/>
    <property type="match status" value="1"/>
</dbReference>
<evidence type="ECO:0000259" key="3">
    <source>
        <dbReference type="PROSITE" id="PS51184"/>
    </source>
</evidence>
<reference evidence="5" key="1">
    <citation type="submission" date="2013-09" db="EMBL/GenBank/DDBJ databases">
        <title>Corchorus olitorius genome sequencing.</title>
        <authorList>
            <person name="Alam M."/>
            <person name="Haque M.S."/>
            <person name="Islam M.S."/>
            <person name="Emdad E.M."/>
            <person name="Islam M.M."/>
            <person name="Ahmed B."/>
            <person name="Halim A."/>
            <person name="Hossen Q.M.M."/>
            <person name="Hossain M.Z."/>
            <person name="Ahmed R."/>
            <person name="Khan M.M."/>
            <person name="Islam R."/>
            <person name="Rashid M.M."/>
            <person name="Khan S.A."/>
            <person name="Rahman M.S."/>
            <person name="Alam M."/>
            <person name="Yahiya A.S."/>
            <person name="Khan M.S."/>
            <person name="Azam M.S."/>
            <person name="Haque T."/>
            <person name="Lashkar M.Z.H."/>
            <person name="Akhand A.I."/>
            <person name="Morshed G."/>
            <person name="Roy S."/>
            <person name="Uddin K.S."/>
            <person name="Rabeya T."/>
            <person name="Hossain A.S."/>
            <person name="Chowdhury A."/>
            <person name="Snigdha A.R."/>
            <person name="Mortoza M.S."/>
            <person name="Matin S.A."/>
            <person name="Hoque S.M.E."/>
            <person name="Islam M.K."/>
            <person name="Roy D.K."/>
            <person name="Haider R."/>
            <person name="Moosa M.M."/>
            <person name="Elias S.M."/>
            <person name="Hasan A.M."/>
            <person name="Jahan S."/>
            <person name="Shafiuddin M."/>
            <person name="Mahmood N."/>
            <person name="Shommy N.S."/>
        </authorList>
    </citation>
    <scope>NUCLEOTIDE SEQUENCE [LARGE SCALE GENOMIC DNA]</scope>
    <source>
        <strain evidence="5">cv. O-4</strain>
    </source>
</reference>
<dbReference type="SMART" id="SM00558">
    <property type="entry name" value="JmjC"/>
    <property type="match status" value="1"/>
</dbReference>
<dbReference type="InterPro" id="IPR003347">
    <property type="entry name" value="JmjC_dom"/>
</dbReference>
<feature type="domain" description="JmjN" evidence="2">
    <location>
        <begin position="57"/>
        <end position="98"/>
    </location>
</feature>
<keyword evidence="5" id="KW-1185">Reference proteome</keyword>
<dbReference type="Pfam" id="PF02375">
    <property type="entry name" value="JmjN"/>
    <property type="match status" value="1"/>
</dbReference>
<feature type="region of interest" description="Disordered" evidence="1">
    <location>
        <begin position="1"/>
        <end position="23"/>
    </location>
</feature>
<evidence type="ECO:0000256" key="1">
    <source>
        <dbReference type="SAM" id="MobiDB-lite"/>
    </source>
</evidence>
<feature type="region of interest" description="Disordered" evidence="1">
    <location>
        <begin position="497"/>
        <end position="554"/>
    </location>
</feature>
<dbReference type="GO" id="GO:0000785">
    <property type="term" value="C:chromatin"/>
    <property type="evidence" value="ECO:0007669"/>
    <property type="project" value="TreeGrafter"/>
</dbReference>
<evidence type="ECO:0000259" key="2">
    <source>
        <dbReference type="PROSITE" id="PS51183"/>
    </source>
</evidence>
<name>A0A1R3KVI4_9ROSI</name>
<dbReference type="PANTHER" id="PTHR10694">
    <property type="entry name" value="LYSINE-SPECIFIC DEMETHYLASE"/>
    <property type="match status" value="1"/>
</dbReference>